<evidence type="ECO:0000313" key="4">
    <source>
        <dbReference type="Proteomes" id="UP001610446"/>
    </source>
</evidence>
<dbReference type="InterPro" id="IPR028245">
    <property type="entry name" value="PIL1/LSP1"/>
</dbReference>
<evidence type="ECO:0000256" key="1">
    <source>
        <dbReference type="SAM" id="Coils"/>
    </source>
</evidence>
<accession>A0ABR4KRM8</accession>
<feature type="compositionally biased region" description="Polar residues" evidence="2">
    <location>
        <begin position="329"/>
        <end position="345"/>
    </location>
</feature>
<dbReference type="Gene3D" id="1.20.1270.60">
    <property type="entry name" value="Arfaptin homology (AH) domain/BAR domain"/>
    <property type="match status" value="1"/>
</dbReference>
<name>A0ABR4KRM8_9EURO</name>
<dbReference type="Pfam" id="PF13805">
    <property type="entry name" value="Pil1"/>
    <property type="match status" value="1"/>
</dbReference>
<evidence type="ECO:0000313" key="3">
    <source>
        <dbReference type="EMBL" id="KAL2854474.1"/>
    </source>
</evidence>
<evidence type="ECO:0000256" key="2">
    <source>
        <dbReference type="SAM" id="MobiDB-lite"/>
    </source>
</evidence>
<feature type="compositionally biased region" description="Low complexity" evidence="2">
    <location>
        <begin position="211"/>
        <end position="224"/>
    </location>
</feature>
<sequence>MNRVIKTENAAIAAHESAARQRMSIAAQLSDWGETTQDEAISDISDKLGVLMAEIGEQEDIYASNLEEYRTVLKHIRDTESSVQPTRDQRAKITDEIQKLKLKEPNSHRIETLEQELVRAEAQNLVAEAQLTNVTRQRFKEALHVHLAAVIERGEKQNMLARHARRLLDCLDDTSVIPGDEPKEYAHSEEAKQIVEDAERDLHSWESTVEPVETGAGAAAPTGTSNPSSAREIRGEAGTESQATESLPEEPQELQEETASASDEGAHIAAADMAAPSGPRGRVHSMSAPKMDAEALEEQAPSMTVPRVTGERGIGGEAKGDGTDDVTGIDQTQDIPYSRNTQASSGADKAFPTRTKKSEPYQLEGRTLDEHVQRVAVPI</sequence>
<dbReference type="Proteomes" id="UP001610446">
    <property type="component" value="Unassembled WGS sequence"/>
</dbReference>
<feature type="region of interest" description="Disordered" evidence="2">
    <location>
        <begin position="211"/>
        <end position="359"/>
    </location>
</feature>
<dbReference type="EMBL" id="JBFXLU010000014">
    <property type="protein sequence ID" value="KAL2854474.1"/>
    <property type="molecule type" value="Genomic_DNA"/>
</dbReference>
<keyword evidence="4" id="KW-1185">Reference proteome</keyword>
<gene>
    <name evidence="3" type="ORF">BJY01DRAFT_205238</name>
</gene>
<dbReference type="InterPro" id="IPR027267">
    <property type="entry name" value="AH/BAR_dom_sf"/>
</dbReference>
<feature type="compositionally biased region" description="Acidic residues" evidence="2">
    <location>
        <begin position="247"/>
        <end position="256"/>
    </location>
</feature>
<feature type="coiled-coil region" evidence="1">
    <location>
        <begin position="110"/>
        <end position="137"/>
    </location>
</feature>
<dbReference type="PANTHER" id="PTHR31962:SF4">
    <property type="entry name" value="PRIMARY COMPONENT OF EISOSOMES (EUROFUNG)"/>
    <property type="match status" value="1"/>
</dbReference>
<keyword evidence="1" id="KW-0175">Coiled coil</keyword>
<comment type="caution">
    <text evidence="3">The sequence shown here is derived from an EMBL/GenBank/DDBJ whole genome shotgun (WGS) entry which is preliminary data.</text>
</comment>
<proteinExistence type="predicted"/>
<protein>
    <submittedName>
        <fullName evidence="3">Eisosome component PIL1-domain-containing protein</fullName>
    </submittedName>
</protein>
<reference evidence="3 4" key="1">
    <citation type="submission" date="2024-07" db="EMBL/GenBank/DDBJ databases">
        <title>Section-level genome sequencing and comparative genomics of Aspergillus sections Usti and Cavernicolus.</title>
        <authorList>
            <consortium name="Lawrence Berkeley National Laboratory"/>
            <person name="Nybo J.L."/>
            <person name="Vesth T.C."/>
            <person name="Theobald S."/>
            <person name="Frisvad J.C."/>
            <person name="Larsen T.O."/>
            <person name="Kjaerboelling I."/>
            <person name="Rothschild-Mancinelli K."/>
            <person name="Lyhne E.K."/>
            <person name="Kogle M.E."/>
            <person name="Barry K."/>
            <person name="Clum A."/>
            <person name="Na H."/>
            <person name="Ledsgaard L."/>
            <person name="Lin J."/>
            <person name="Lipzen A."/>
            <person name="Kuo A."/>
            <person name="Riley R."/>
            <person name="Mondo S."/>
            <person name="Labutti K."/>
            <person name="Haridas S."/>
            <person name="Pangalinan J."/>
            <person name="Salamov A.A."/>
            <person name="Simmons B.A."/>
            <person name="Magnuson J.K."/>
            <person name="Chen J."/>
            <person name="Drula E."/>
            <person name="Henrissat B."/>
            <person name="Wiebenga A."/>
            <person name="Lubbers R.J."/>
            <person name="Gomes A.C."/>
            <person name="Makela M.R."/>
            <person name="Stajich J."/>
            <person name="Grigoriev I.V."/>
            <person name="Mortensen U.H."/>
            <person name="De Vries R.P."/>
            <person name="Baker S.E."/>
            <person name="Andersen M.R."/>
        </authorList>
    </citation>
    <scope>NUCLEOTIDE SEQUENCE [LARGE SCALE GENOMIC DNA]</scope>
    <source>
        <strain evidence="3 4">CBS 123904</strain>
    </source>
</reference>
<dbReference type="PANTHER" id="PTHR31962">
    <property type="entry name" value="SPHINGOLIPID LONG CHAIN BASE-RESPONSIVE PROTEIN PIL1"/>
    <property type="match status" value="1"/>
</dbReference>
<organism evidence="3 4">
    <name type="scientific">Aspergillus pseudoustus</name>
    <dbReference type="NCBI Taxonomy" id="1810923"/>
    <lineage>
        <taxon>Eukaryota</taxon>
        <taxon>Fungi</taxon>
        <taxon>Dikarya</taxon>
        <taxon>Ascomycota</taxon>
        <taxon>Pezizomycotina</taxon>
        <taxon>Eurotiomycetes</taxon>
        <taxon>Eurotiomycetidae</taxon>
        <taxon>Eurotiales</taxon>
        <taxon>Aspergillaceae</taxon>
        <taxon>Aspergillus</taxon>
        <taxon>Aspergillus subgen. Nidulantes</taxon>
    </lineage>
</organism>